<dbReference type="InterPro" id="IPR010031">
    <property type="entry name" value="FAD_lactone_oxidase-like"/>
</dbReference>
<evidence type="ECO:0000259" key="2">
    <source>
        <dbReference type="PROSITE" id="PS51387"/>
    </source>
</evidence>
<dbReference type="Gene3D" id="3.30.70.2520">
    <property type="match status" value="1"/>
</dbReference>
<feature type="domain" description="FAD-binding PCMH-type" evidence="2">
    <location>
        <begin position="16"/>
        <end position="186"/>
    </location>
</feature>
<sequence>MVTEQTQHWQNWSGSVRSSLQQLVKPSNIAELARLLSHYSRTGRHVRVVGAGHSFTPLVETDDILLSLDNLQGVEEIDTEHGTATVLGGTRLKLLGETLLARGVAQENLGDIDVQSIAGAISTGTHGTGIHFGNLATQVEALTLVTASGEILECSAQQNSEIFKAAQVSLGLLGVIARVKLRVVPAKRLQFKSHRERLSTCLENLEDYKNNNSHFEFFWMPHTEWVQAKFLNETQAAATGSNLWGRFNKVVLENGLYWLLSECCRLVPSLTPTISKVSAQGIAAVDEVDFSHRLYATPRAVRFQEMEYNIPVEHFTTVLQEIKASIATHHTRVHFPVECRFVQADDIWLSPAYQRPSAYVAVHMYKGMPYREYFQQIEAIFKRYQGRPHWGKLHTQDAASLAQLYPHWDDFRRVRATLDPQGLFLNAYLRNLFAIPMPIASTTSASSSTVGQPAD</sequence>
<dbReference type="Gene3D" id="3.30.43.10">
    <property type="entry name" value="Uridine Diphospho-n-acetylenolpyruvylglucosamine Reductase, domain 2"/>
    <property type="match status" value="1"/>
</dbReference>
<dbReference type="RefSeq" id="WP_126555250.1">
    <property type="nucleotide sequence ID" value="NZ_BIFS01000002.1"/>
</dbReference>
<dbReference type="Pfam" id="PF04030">
    <property type="entry name" value="ALO"/>
    <property type="match status" value="1"/>
</dbReference>
<dbReference type="GO" id="GO:0071949">
    <property type="term" value="F:FAD binding"/>
    <property type="evidence" value="ECO:0007669"/>
    <property type="project" value="InterPro"/>
</dbReference>
<dbReference type="InterPro" id="IPR007173">
    <property type="entry name" value="ALO_C"/>
</dbReference>
<keyword evidence="1" id="KW-0560">Oxidoreductase</keyword>
<accession>A0A402ATK4</accession>
<dbReference type="InterPro" id="IPR016166">
    <property type="entry name" value="FAD-bd_PCMH"/>
</dbReference>
<gene>
    <name evidence="3" type="ORF">KDK_62310</name>
</gene>
<comment type="caution">
    <text evidence="3">The sequence shown here is derived from an EMBL/GenBank/DDBJ whole genome shotgun (WGS) entry which is preliminary data.</text>
</comment>
<keyword evidence="4" id="KW-1185">Reference proteome</keyword>
<dbReference type="OrthoDB" id="9800184at2"/>
<dbReference type="AlphaFoldDB" id="A0A402ATK4"/>
<evidence type="ECO:0000256" key="1">
    <source>
        <dbReference type="ARBA" id="ARBA00023002"/>
    </source>
</evidence>
<dbReference type="PANTHER" id="PTHR43762">
    <property type="entry name" value="L-GULONOLACTONE OXIDASE"/>
    <property type="match status" value="1"/>
</dbReference>
<evidence type="ECO:0000313" key="3">
    <source>
        <dbReference type="EMBL" id="GCE22431.1"/>
    </source>
</evidence>
<dbReference type="Gene3D" id="1.10.45.10">
    <property type="entry name" value="Vanillyl-alcohol Oxidase, Chain A, domain 4"/>
    <property type="match status" value="1"/>
</dbReference>
<dbReference type="Gene3D" id="3.30.465.10">
    <property type="match status" value="1"/>
</dbReference>
<dbReference type="InterPro" id="IPR036318">
    <property type="entry name" value="FAD-bd_PCMH-like_sf"/>
</dbReference>
<dbReference type="PROSITE" id="PS51387">
    <property type="entry name" value="FAD_PCMH"/>
    <property type="match status" value="1"/>
</dbReference>
<name>A0A402ATK4_9CHLR</name>
<dbReference type="GO" id="GO:0003885">
    <property type="term" value="F:D-arabinono-1,4-lactone oxidase activity"/>
    <property type="evidence" value="ECO:0007669"/>
    <property type="project" value="InterPro"/>
</dbReference>
<dbReference type="InterPro" id="IPR006094">
    <property type="entry name" value="Oxid_FAD_bind_N"/>
</dbReference>
<dbReference type="SUPFAM" id="SSF56176">
    <property type="entry name" value="FAD-binding/transporter-associated domain-like"/>
    <property type="match status" value="1"/>
</dbReference>
<evidence type="ECO:0000313" key="4">
    <source>
        <dbReference type="Proteomes" id="UP000287188"/>
    </source>
</evidence>
<proteinExistence type="predicted"/>
<protein>
    <submittedName>
        <fullName evidence="3">FAD-binding oxidoreductase</fullName>
    </submittedName>
</protein>
<dbReference type="Proteomes" id="UP000287188">
    <property type="component" value="Unassembled WGS sequence"/>
</dbReference>
<dbReference type="PIRSF" id="PIRSF000136">
    <property type="entry name" value="LGO_GLO"/>
    <property type="match status" value="1"/>
</dbReference>
<dbReference type="EMBL" id="BIFS01000002">
    <property type="protein sequence ID" value="GCE22431.1"/>
    <property type="molecule type" value="Genomic_DNA"/>
</dbReference>
<dbReference type="InterPro" id="IPR016171">
    <property type="entry name" value="Vanillyl_alc_oxidase_C-sub2"/>
</dbReference>
<organism evidence="3 4">
    <name type="scientific">Dictyobacter kobayashii</name>
    <dbReference type="NCBI Taxonomy" id="2014872"/>
    <lineage>
        <taxon>Bacteria</taxon>
        <taxon>Bacillati</taxon>
        <taxon>Chloroflexota</taxon>
        <taxon>Ktedonobacteria</taxon>
        <taxon>Ktedonobacterales</taxon>
        <taxon>Dictyobacteraceae</taxon>
        <taxon>Dictyobacter</taxon>
    </lineage>
</organism>
<dbReference type="InterPro" id="IPR016167">
    <property type="entry name" value="FAD-bd_PCMH_sub1"/>
</dbReference>
<dbReference type="NCBIfam" id="TIGR01679">
    <property type="entry name" value="bact_FAD_ox"/>
    <property type="match status" value="1"/>
</dbReference>
<dbReference type="InterPro" id="IPR016169">
    <property type="entry name" value="FAD-bd_PCMH_sub2"/>
</dbReference>
<dbReference type="Pfam" id="PF01565">
    <property type="entry name" value="FAD_binding_4"/>
    <property type="match status" value="1"/>
</dbReference>
<dbReference type="GO" id="GO:0016020">
    <property type="term" value="C:membrane"/>
    <property type="evidence" value="ECO:0007669"/>
    <property type="project" value="InterPro"/>
</dbReference>
<reference evidence="4" key="1">
    <citation type="submission" date="2018-12" db="EMBL/GenBank/DDBJ databases">
        <title>Tengunoibacter tsumagoiensis gen. nov., sp. nov., Dictyobacter kobayashii sp. nov., D. alpinus sp. nov., and D. joshuensis sp. nov. and description of Dictyobacteraceae fam. nov. within the order Ktedonobacterales isolated from Tengu-no-mugimeshi.</title>
        <authorList>
            <person name="Wang C.M."/>
            <person name="Zheng Y."/>
            <person name="Sakai Y."/>
            <person name="Toyoda A."/>
            <person name="Minakuchi Y."/>
            <person name="Abe K."/>
            <person name="Yokota A."/>
            <person name="Yabe S."/>
        </authorList>
    </citation>
    <scope>NUCLEOTIDE SEQUENCE [LARGE SCALE GENOMIC DNA]</scope>
    <source>
        <strain evidence="4">Uno11</strain>
    </source>
</reference>
<dbReference type="PANTHER" id="PTHR43762:SF1">
    <property type="entry name" value="D-ARABINONO-1,4-LACTONE OXIDASE"/>
    <property type="match status" value="1"/>
</dbReference>